<comment type="caution">
    <text evidence="2">The sequence shown here is derived from an EMBL/GenBank/DDBJ whole genome shotgun (WGS) entry which is preliminary data.</text>
</comment>
<feature type="region of interest" description="Disordered" evidence="1">
    <location>
        <begin position="1"/>
        <end position="20"/>
    </location>
</feature>
<protein>
    <submittedName>
        <fullName evidence="2">Uncharacterized protein</fullName>
    </submittedName>
</protein>
<evidence type="ECO:0000256" key="1">
    <source>
        <dbReference type="SAM" id="MobiDB-lite"/>
    </source>
</evidence>
<proteinExistence type="predicted"/>
<name>A0ABS8V240_DATST</name>
<sequence>KKKAREELEESGDQETQRGPEFLFPPHKNIFSIEESSTLQRVYHPQLQVDLQYLSPFDNSFLSFIKNNNVGGLQRQYGYLVGILGSQGSNIGSTYYRPVWSLTMGIIVLKMTTTYSVISDINNGNATANSLGIANAKCRQYVGETSISHPNNIVTTAHANENEGSESNEIDCDAYIDFSNMDDLFQKIESPSYKLPNENDSEFD</sequence>
<dbReference type="Proteomes" id="UP000823775">
    <property type="component" value="Unassembled WGS sequence"/>
</dbReference>
<gene>
    <name evidence="2" type="ORF">HAX54_027102</name>
</gene>
<feature type="non-terminal residue" evidence="2">
    <location>
        <position position="1"/>
    </location>
</feature>
<evidence type="ECO:0000313" key="2">
    <source>
        <dbReference type="EMBL" id="MCD9641156.1"/>
    </source>
</evidence>
<keyword evidence="3" id="KW-1185">Reference proteome</keyword>
<dbReference type="EMBL" id="JACEIK010003295">
    <property type="protein sequence ID" value="MCD9641156.1"/>
    <property type="molecule type" value="Genomic_DNA"/>
</dbReference>
<accession>A0ABS8V240</accession>
<organism evidence="2 3">
    <name type="scientific">Datura stramonium</name>
    <name type="common">Jimsonweed</name>
    <name type="synonym">Common thornapple</name>
    <dbReference type="NCBI Taxonomy" id="4076"/>
    <lineage>
        <taxon>Eukaryota</taxon>
        <taxon>Viridiplantae</taxon>
        <taxon>Streptophyta</taxon>
        <taxon>Embryophyta</taxon>
        <taxon>Tracheophyta</taxon>
        <taxon>Spermatophyta</taxon>
        <taxon>Magnoliopsida</taxon>
        <taxon>eudicotyledons</taxon>
        <taxon>Gunneridae</taxon>
        <taxon>Pentapetalae</taxon>
        <taxon>asterids</taxon>
        <taxon>lamiids</taxon>
        <taxon>Solanales</taxon>
        <taxon>Solanaceae</taxon>
        <taxon>Solanoideae</taxon>
        <taxon>Datureae</taxon>
        <taxon>Datura</taxon>
    </lineage>
</organism>
<reference evidence="2 3" key="1">
    <citation type="journal article" date="2021" name="BMC Genomics">
        <title>Datura genome reveals duplications of psychoactive alkaloid biosynthetic genes and high mutation rate following tissue culture.</title>
        <authorList>
            <person name="Rajewski A."/>
            <person name="Carter-House D."/>
            <person name="Stajich J."/>
            <person name="Litt A."/>
        </authorList>
    </citation>
    <scope>NUCLEOTIDE SEQUENCE [LARGE SCALE GENOMIC DNA]</scope>
    <source>
        <strain evidence="2">AR-01</strain>
    </source>
</reference>
<evidence type="ECO:0000313" key="3">
    <source>
        <dbReference type="Proteomes" id="UP000823775"/>
    </source>
</evidence>